<dbReference type="Pfam" id="PF07790">
    <property type="entry name" value="Pilin_N"/>
    <property type="match status" value="1"/>
</dbReference>
<gene>
    <name evidence="3" type="ORF">DK846_14325</name>
</gene>
<evidence type="ECO:0000313" key="3">
    <source>
        <dbReference type="EMBL" id="PWR70566.1"/>
    </source>
</evidence>
<proteinExistence type="predicted"/>
<keyword evidence="1" id="KW-0472">Membrane</keyword>
<dbReference type="RefSeq" id="WP_109969659.1">
    <property type="nucleotide sequence ID" value="NZ_CP176093.1"/>
</dbReference>
<dbReference type="EMBL" id="QGMY01000011">
    <property type="protein sequence ID" value="PWR70566.1"/>
    <property type="molecule type" value="Genomic_DNA"/>
</dbReference>
<keyword evidence="1" id="KW-1133">Transmembrane helix</keyword>
<feature type="domain" description="Archaeal Type IV pilin N-terminal" evidence="2">
    <location>
        <begin position="6"/>
        <end position="77"/>
    </location>
</feature>
<feature type="transmembrane region" description="Helical" evidence="1">
    <location>
        <begin position="12"/>
        <end position="32"/>
    </location>
</feature>
<evidence type="ECO:0000256" key="1">
    <source>
        <dbReference type="SAM" id="Phobius"/>
    </source>
</evidence>
<dbReference type="GeneID" id="97547710"/>
<reference evidence="3 4" key="1">
    <citation type="submission" date="2018-05" db="EMBL/GenBank/DDBJ databases">
        <title>Draft genome of Methanospirillum lacunae Ki8-1.</title>
        <authorList>
            <person name="Dueholm M.S."/>
            <person name="Nielsen P.H."/>
            <person name="Bakmann L.F."/>
            <person name="Otzen D.E."/>
        </authorList>
    </citation>
    <scope>NUCLEOTIDE SEQUENCE [LARGE SCALE GENOMIC DNA]</scope>
    <source>
        <strain evidence="3 4">Ki8-1</strain>
    </source>
</reference>
<sequence>MRKDYAVSEVIGAVILIGLVMGGIAIIGVILLSTPPPEKTPKASISSYCVRCDLQGTYEIIMYHGGGETLDRNITNFFLHTDDGKQEQITPWWVYDSTPEDCMFSDIGDSSLSGRETWTTSDYWKSGQTLRFRFISDKQPAGIDVRYIPYKSPMMSANFKNEIRDSTCVKDKNPDECTDPTAELTPKLKSVSCPAGCNGDCQAIFTYNLTSGSYSIPVHQSGKPWNYFQGSETAGTLEDFSSSTSEIDTVKVNFSKSVVWWLGRSKSEKATCG</sequence>
<dbReference type="Proteomes" id="UP000245657">
    <property type="component" value="Unassembled WGS sequence"/>
</dbReference>
<dbReference type="OrthoDB" id="115765at2157"/>
<keyword evidence="1" id="KW-0812">Transmembrane</keyword>
<organism evidence="3 4">
    <name type="scientific">Methanospirillum lacunae</name>
    <dbReference type="NCBI Taxonomy" id="668570"/>
    <lineage>
        <taxon>Archaea</taxon>
        <taxon>Methanobacteriati</taxon>
        <taxon>Methanobacteriota</taxon>
        <taxon>Stenosarchaea group</taxon>
        <taxon>Methanomicrobia</taxon>
        <taxon>Methanomicrobiales</taxon>
        <taxon>Methanospirillaceae</taxon>
        <taxon>Methanospirillum</taxon>
    </lineage>
</organism>
<comment type="caution">
    <text evidence="3">The sequence shown here is derived from an EMBL/GenBank/DDBJ whole genome shotgun (WGS) entry which is preliminary data.</text>
</comment>
<name>A0A2V2MYR9_9EURY</name>
<accession>A0A2V2MYR9</accession>
<dbReference type="AlphaFoldDB" id="A0A2V2MYR9"/>
<keyword evidence="4" id="KW-1185">Reference proteome</keyword>
<protein>
    <recommendedName>
        <fullName evidence="2">Archaeal Type IV pilin N-terminal domain-containing protein</fullName>
    </recommendedName>
</protein>
<evidence type="ECO:0000313" key="4">
    <source>
        <dbReference type="Proteomes" id="UP000245657"/>
    </source>
</evidence>
<evidence type="ECO:0000259" key="2">
    <source>
        <dbReference type="Pfam" id="PF07790"/>
    </source>
</evidence>
<dbReference type="InterPro" id="IPR012859">
    <property type="entry name" value="Pilin_N_archaeal"/>
</dbReference>